<evidence type="ECO:0000313" key="5">
    <source>
        <dbReference type="Proteomes" id="UP000295443"/>
    </source>
</evidence>
<dbReference type="Pfam" id="PF02579">
    <property type="entry name" value="Nitro_FeMo-Co"/>
    <property type="match status" value="1"/>
</dbReference>
<evidence type="ECO:0000259" key="3">
    <source>
        <dbReference type="Pfam" id="PF16844"/>
    </source>
</evidence>
<feature type="domain" description="Dinitrogenase iron-molybdenum cofactor biosynthesis" evidence="2">
    <location>
        <begin position="113"/>
        <end position="200"/>
    </location>
</feature>
<dbReference type="RefSeq" id="WP_131446557.1">
    <property type="nucleotide sequence ID" value="NZ_SJZB01000032.1"/>
</dbReference>
<accession>A0A4R1BCV7</accession>
<organism evidence="4 5">
    <name type="scientific">Parasulfuritortus cantonensis</name>
    <dbReference type="NCBI Taxonomy" id="2528202"/>
    <lineage>
        <taxon>Bacteria</taxon>
        <taxon>Pseudomonadati</taxon>
        <taxon>Pseudomonadota</taxon>
        <taxon>Betaproteobacteria</taxon>
        <taxon>Nitrosomonadales</taxon>
        <taxon>Thiobacillaceae</taxon>
        <taxon>Parasulfuritortus</taxon>
    </lineage>
</organism>
<dbReference type="AlphaFoldDB" id="A0A4R1BCV7"/>
<comment type="caution">
    <text evidence="4">The sequence shown here is derived from an EMBL/GenBank/DDBJ whole genome shotgun (WGS) entry which is preliminary data.</text>
</comment>
<name>A0A4R1BCV7_9PROT</name>
<dbReference type="Gene3D" id="1.10.150.590">
    <property type="entry name" value="Dinitrogenase iron-molybdenum cofactor, N-terminal"/>
    <property type="match status" value="1"/>
</dbReference>
<dbReference type="Pfam" id="PF16844">
    <property type="entry name" value="DIMCO_N"/>
    <property type="match status" value="1"/>
</dbReference>
<dbReference type="InterPro" id="IPR031763">
    <property type="entry name" value="NafY_N"/>
</dbReference>
<dbReference type="InterPro" id="IPR036105">
    <property type="entry name" value="DiNase_FeMo-co_biosyn_sf"/>
</dbReference>
<dbReference type="Proteomes" id="UP000295443">
    <property type="component" value="Unassembled WGS sequence"/>
</dbReference>
<evidence type="ECO:0000313" key="4">
    <source>
        <dbReference type="EMBL" id="TCJ14900.1"/>
    </source>
</evidence>
<dbReference type="SUPFAM" id="SSF53146">
    <property type="entry name" value="Nitrogenase accessory factor-like"/>
    <property type="match status" value="1"/>
</dbReference>
<sequence>MAGLARELALRIGLAARALPGPGLPGLMAALVDALGVPFSAAKFAQLTVGRLRTAAGGVLAEAPRAALREALGHLQGRIPVVIADAPAPALDPCRDGAMPGSIRVAVASDGGELADGHFGHCRAYLVYQVSARELRLIDYRYAPEPGAKSARGAAHVALVGDCHLVYGRVLGNQATAQLMHAGVHPVCAPEGGPARDRLRPLQAILRGHPPPWLARAMGTRGWVMPASGNAGLRLAGQPSVRALPH</sequence>
<dbReference type="Gene3D" id="3.30.420.130">
    <property type="entry name" value="Dinitrogenase iron-molybdenum cofactor biosynthesis domain"/>
    <property type="match status" value="1"/>
</dbReference>
<reference evidence="4 5" key="1">
    <citation type="submission" date="2019-03" db="EMBL/GenBank/DDBJ databases">
        <title>Genome sequence of Thiobacillaceae bacterium LSR1, a sulfur-oxidizing bacterium isolated from freshwater sediment.</title>
        <authorList>
            <person name="Li S."/>
        </authorList>
    </citation>
    <scope>NUCLEOTIDE SEQUENCE [LARGE SCALE GENOMIC DNA]</scope>
    <source>
        <strain evidence="4 5">LSR1</strain>
    </source>
</reference>
<gene>
    <name evidence="4" type="ORF">EZJ19_08405</name>
</gene>
<dbReference type="InterPro" id="IPR038127">
    <property type="entry name" value="NafY_N_sf"/>
</dbReference>
<dbReference type="EMBL" id="SJZB01000032">
    <property type="protein sequence ID" value="TCJ14900.1"/>
    <property type="molecule type" value="Genomic_DNA"/>
</dbReference>
<evidence type="ECO:0000256" key="1">
    <source>
        <dbReference type="ARBA" id="ARBA00023231"/>
    </source>
</evidence>
<proteinExistence type="predicted"/>
<keyword evidence="1" id="KW-0535">Nitrogen fixation</keyword>
<dbReference type="InterPro" id="IPR003731">
    <property type="entry name" value="Di-Nase_FeMo-co_biosynth"/>
</dbReference>
<feature type="domain" description="Dinitrogenase iron-molybdenum cofactor N-terminal" evidence="3">
    <location>
        <begin position="4"/>
        <end position="78"/>
    </location>
</feature>
<dbReference type="OrthoDB" id="9797941at2"/>
<keyword evidence="5" id="KW-1185">Reference proteome</keyword>
<evidence type="ECO:0000259" key="2">
    <source>
        <dbReference type="Pfam" id="PF02579"/>
    </source>
</evidence>
<protein>
    <submittedName>
        <fullName evidence="4">Dinitrogenase iron-molybdenum cofactor biosynthesis protein</fullName>
    </submittedName>
</protein>